<evidence type="ECO:0000313" key="2">
    <source>
        <dbReference type="Proteomes" id="UP000184452"/>
    </source>
</evidence>
<gene>
    <name evidence="1" type="ORF">SAMN05421803_103397</name>
</gene>
<proteinExistence type="predicted"/>
<evidence type="ECO:0000313" key="1">
    <source>
        <dbReference type="EMBL" id="SHJ08772.1"/>
    </source>
</evidence>
<dbReference type="EMBL" id="FQZK01000003">
    <property type="protein sequence ID" value="SHJ08772.1"/>
    <property type="molecule type" value="Genomic_DNA"/>
</dbReference>
<keyword evidence="2" id="KW-1185">Reference proteome</keyword>
<dbReference type="Proteomes" id="UP000184452">
    <property type="component" value="Unassembled WGS sequence"/>
</dbReference>
<protein>
    <submittedName>
        <fullName evidence="1">Uncharacterized protein</fullName>
    </submittedName>
</protein>
<sequence length="91" mass="9948">MSDSEVSLTKVEEDVLISLAALEYENKPTVNFFWPSEIGGYSDLTTDVEAIGEALATLTEKDLVSGFQGRYCLGPDSSSVVRKVKNRRGES</sequence>
<dbReference type="AlphaFoldDB" id="A0A1M6GFR5"/>
<reference evidence="1 2" key="1">
    <citation type="submission" date="2016-11" db="EMBL/GenBank/DDBJ databases">
        <authorList>
            <person name="Jaros S."/>
            <person name="Januszkiewicz K."/>
            <person name="Wedrychowicz H."/>
        </authorList>
    </citation>
    <scope>NUCLEOTIDE SEQUENCE [LARGE SCALE GENOMIC DNA]</scope>
    <source>
        <strain evidence="1 2">CGMCC 4.5723</strain>
    </source>
</reference>
<dbReference type="RefSeq" id="WP_073377250.1">
    <property type="nucleotide sequence ID" value="NZ_FQZK01000003.1"/>
</dbReference>
<name>A0A1M6GFR5_9ACTN</name>
<organism evidence="1 2">
    <name type="scientific">Nocardiopsis flavescens</name>
    <dbReference type="NCBI Taxonomy" id="758803"/>
    <lineage>
        <taxon>Bacteria</taxon>
        <taxon>Bacillati</taxon>
        <taxon>Actinomycetota</taxon>
        <taxon>Actinomycetes</taxon>
        <taxon>Streptosporangiales</taxon>
        <taxon>Nocardiopsidaceae</taxon>
        <taxon>Nocardiopsis</taxon>
    </lineage>
</organism>
<accession>A0A1M6GFR5</accession>